<evidence type="ECO:0000256" key="4">
    <source>
        <dbReference type="ARBA" id="ARBA00023098"/>
    </source>
</evidence>
<keyword evidence="7" id="KW-1185">Reference proteome</keyword>
<dbReference type="Gene3D" id="3.40.50.1820">
    <property type="entry name" value="alpha/beta hydrolase"/>
    <property type="match status" value="1"/>
</dbReference>
<dbReference type="VEuPathDB" id="FungiDB:ASPGLDRAFT_122864"/>
<dbReference type="EC" id="3.1.1.47" evidence="1"/>
<dbReference type="PANTHER" id="PTHR10272">
    <property type="entry name" value="PLATELET-ACTIVATING FACTOR ACETYLHYDROLASE"/>
    <property type="match status" value="1"/>
</dbReference>
<feature type="signal peptide" evidence="5">
    <location>
        <begin position="1"/>
        <end position="22"/>
    </location>
</feature>
<gene>
    <name evidence="6" type="ORF">ASPGLDRAFT_122864</name>
</gene>
<evidence type="ECO:0000256" key="2">
    <source>
        <dbReference type="ARBA" id="ARBA00022801"/>
    </source>
</evidence>
<dbReference type="InterPro" id="IPR029058">
    <property type="entry name" value="AB_hydrolase_fold"/>
</dbReference>
<evidence type="ECO:0000256" key="1">
    <source>
        <dbReference type="ARBA" id="ARBA00013201"/>
    </source>
</evidence>
<dbReference type="PANTHER" id="PTHR10272:SF14">
    <property type="entry name" value="PAF ACETYLHYDROLASE FAMILY PROTEIN"/>
    <property type="match status" value="1"/>
</dbReference>
<proteinExistence type="predicted"/>
<dbReference type="GO" id="GO:0016042">
    <property type="term" value="P:lipid catabolic process"/>
    <property type="evidence" value="ECO:0007669"/>
    <property type="project" value="UniProtKB-KW"/>
</dbReference>
<dbReference type="ESTHER" id="aspgl-a0a1l9vqv3">
    <property type="family name" value="PAF-Acetylhydrolase"/>
</dbReference>
<dbReference type="RefSeq" id="XP_022402968.1">
    <property type="nucleotide sequence ID" value="XM_022540362.1"/>
</dbReference>
<sequence>FGNQAITMRLLILCTLFQLVYSKVNLPGPSGPCQVEARSAELVDTSRIDPFSPNRNATRAIMVTSFVPVYCGEVQYESYLPPKIAQAGTQMLNLPNGTLESIQLGSWSSGEHSRRNETQEYPVIIFSPGLSASRLIYANLLENVASNGFAVVSVDHPYDAAAVEFPDGRIVAGKANMSDIPLAVDTRVRDVIFTLNELSNNTKSIIPPSFPSKLQLDRVALIGHSLGGATAAQAMLNDTRFAGGINFDGSLHGSVIQQGLDRPFINFGQASLADSEYNTWNETWPHLRDFKLQLQLKDSLHLTFSDLPVVFDSAPSAKALRNATARTLGSLPGLGTLPGLRVRTILTHYIMEASRFFLRGKKPAILRGPSSAYPEVMYVRT</sequence>
<dbReference type="Proteomes" id="UP000184300">
    <property type="component" value="Unassembled WGS sequence"/>
</dbReference>
<accession>A0A1L9VQV3</accession>
<evidence type="ECO:0000256" key="3">
    <source>
        <dbReference type="ARBA" id="ARBA00022963"/>
    </source>
</evidence>
<reference evidence="7" key="1">
    <citation type="journal article" date="2017" name="Genome Biol.">
        <title>Comparative genomics reveals high biological diversity and specific adaptations in the industrially and medically important fungal genus Aspergillus.</title>
        <authorList>
            <person name="de Vries R.P."/>
            <person name="Riley R."/>
            <person name="Wiebenga A."/>
            <person name="Aguilar-Osorio G."/>
            <person name="Amillis S."/>
            <person name="Uchima C.A."/>
            <person name="Anderluh G."/>
            <person name="Asadollahi M."/>
            <person name="Askin M."/>
            <person name="Barry K."/>
            <person name="Battaglia E."/>
            <person name="Bayram O."/>
            <person name="Benocci T."/>
            <person name="Braus-Stromeyer S.A."/>
            <person name="Caldana C."/>
            <person name="Canovas D."/>
            <person name="Cerqueira G.C."/>
            <person name="Chen F."/>
            <person name="Chen W."/>
            <person name="Choi C."/>
            <person name="Clum A."/>
            <person name="Dos Santos R.A."/>
            <person name="Damasio A.R."/>
            <person name="Diallinas G."/>
            <person name="Emri T."/>
            <person name="Fekete E."/>
            <person name="Flipphi M."/>
            <person name="Freyberg S."/>
            <person name="Gallo A."/>
            <person name="Gournas C."/>
            <person name="Habgood R."/>
            <person name="Hainaut M."/>
            <person name="Harispe M.L."/>
            <person name="Henrissat B."/>
            <person name="Hilden K.S."/>
            <person name="Hope R."/>
            <person name="Hossain A."/>
            <person name="Karabika E."/>
            <person name="Karaffa L."/>
            <person name="Karanyi Z."/>
            <person name="Krasevec N."/>
            <person name="Kuo A."/>
            <person name="Kusch H."/>
            <person name="LaButti K."/>
            <person name="Lagendijk E.L."/>
            <person name="Lapidus A."/>
            <person name="Levasseur A."/>
            <person name="Lindquist E."/>
            <person name="Lipzen A."/>
            <person name="Logrieco A.F."/>
            <person name="MacCabe A."/>
            <person name="Maekelae M.R."/>
            <person name="Malavazi I."/>
            <person name="Melin P."/>
            <person name="Meyer V."/>
            <person name="Mielnichuk N."/>
            <person name="Miskei M."/>
            <person name="Molnar A.P."/>
            <person name="Mule G."/>
            <person name="Ngan C.Y."/>
            <person name="Orejas M."/>
            <person name="Orosz E."/>
            <person name="Ouedraogo J.P."/>
            <person name="Overkamp K.M."/>
            <person name="Park H.-S."/>
            <person name="Perrone G."/>
            <person name="Piumi F."/>
            <person name="Punt P.J."/>
            <person name="Ram A.F."/>
            <person name="Ramon A."/>
            <person name="Rauscher S."/>
            <person name="Record E."/>
            <person name="Riano-Pachon D.M."/>
            <person name="Robert V."/>
            <person name="Roehrig J."/>
            <person name="Ruller R."/>
            <person name="Salamov A."/>
            <person name="Salih N.S."/>
            <person name="Samson R.A."/>
            <person name="Sandor E."/>
            <person name="Sanguinetti M."/>
            <person name="Schuetze T."/>
            <person name="Sepcic K."/>
            <person name="Shelest E."/>
            <person name="Sherlock G."/>
            <person name="Sophianopoulou V."/>
            <person name="Squina F.M."/>
            <person name="Sun H."/>
            <person name="Susca A."/>
            <person name="Todd R.B."/>
            <person name="Tsang A."/>
            <person name="Unkles S.E."/>
            <person name="van de Wiele N."/>
            <person name="van Rossen-Uffink D."/>
            <person name="Oliveira J.V."/>
            <person name="Vesth T.C."/>
            <person name="Visser J."/>
            <person name="Yu J.-H."/>
            <person name="Zhou M."/>
            <person name="Andersen M.R."/>
            <person name="Archer D.B."/>
            <person name="Baker S.E."/>
            <person name="Benoit I."/>
            <person name="Brakhage A.A."/>
            <person name="Braus G.H."/>
            <person name="Fischer R."/>
            <person name="Frisvad J.C."/>
            <person name="Goldman G.H."/>
            <person name="Houbraken J."/>
            <person name="Oakley B."/>
            <person name="Pocsi I."/>
            <person name="Scazzocchio C."/>
            <person name="Seiboth B."/>
            <person name="vanKuyk P.A."/>
            <person name="Wortman J."/>
            <person name="Dyer P.S."/>
            <person name="Grigoriev I.V."/>
        </authorList>
    </citation>
    <scope>NUCLEOTIDE SEQUENCE [LARGE SCALE GENOMIC DNA]</scope>
    <source>
        <strain evidence="7">CBS 516.65</strain>
    </source>
</reference>
<dbReference type="GO" id="GO:0003847">
    <property type="term" value="F:1-alkyl-2-acetylglycerophosphocholine esterase activity"/>
    <property type="evidence" value="ECO:0007669"/>
    <property type="project" value="UniProtKB-EC"/>
</dbReference>
<evidence type="ECO:0000313" key="7">
    <source>
        <dbReference type="Proteomes" id="UP000184300"/>
    </source>
</evidence>
<dbReference type="GeneID" id="34456623"/>
<dbReference type="EMBL" id="KV878893">
    <property type="protein sequence ID" value="OJJ86274.1"/>
    <property type="molecule type" value="Genomic_DNA"/>
</dbReference>
<keyword evidence="2" id="KW-0378">Hydrolase</keyword>
<organism evidence="6 7">
    <name type="scientific">Aspergillus glaucus CBS 516.65</name>
    <dbReference type="NCBI Taxonomy" id="1160497"/>
    <lineage>
        <taxon>Eukaryota</taxon>
        <taxon>Fungi</taxon>
        <taxon>Dikarya</taxon>
        <taxon>Ascomycota</taxon>
        <taxon>Pezizomycotina</taxon>
        <taxon>Eurotiomycetes</taxon>
        <taxon>Eurotiomycetidae</taxon>
        <taxon>Eurotiales</taxon>
        <taxon>Aspergillaceae</taxon>
        <taxon>Aspergillus</taxon>
        <taxon>Aspergillus subgen. Aspergillus</taxon>
    </lineage>
</organism>
<keyword evidence="5" id="KW-0732">Signal</keyword>
<protein>
    <recommendedName>
        <fullName evidence="1">1-alkyl-2-acetylglycerophosphocholine esterase</fullName>
        <ecNumber evidence="1">3.1.1.47</ecNumber>
    </recommendedName>
</protein>
<keyword evidence="4" id="KW-0443">Lipid metabolism</keyword>
<keyword evidence="3" id="KW-0442">Lipid degradation</keyword>
<dbReference type="STRING" id="1160497.A0A1L9VQV3"/>
<feature type="chain" id="PRO_5012476785" description="1-alkyl-2-acetylglycerophosphocholine esterase" evidence="5">
    <location>
        <begin position="23"/>
        <end position="381"/>
    </location>
</feature>
<dbReference type="OrthoDB" id="2363873at2759"/>
<feature type="non-terminal residue" evidence="6">
    <location>
        <position position="1"/>
    </location>
</feature>
<dbReference type="AlphaFoldDB" id="A0A1L9VQV3"/>
<evidence type="ECO:0000256" key="5">
    <source>
        <dbReference type="SAM" id="SignalP"/>
    </source>
</evidence>
<dbReference type="Pfam" id="PF03403">
    <property type="entry name" value="PAF-AH_p_II"/>
    <property type="match status" value="2"/>
</dbReference>
<name>A0A1L9VQV3_ASPGL</name>
<dbReference type="SUPFAM" id="SSF53474">
    <property type="entry name" value="alpha/beta-Hydrolases"/>
    <property type="match status" value="1"/>
</dbReference>
<evidence type="ECO:0000313" key="6">
    <source>
        <dbReference type="EMBL" id="OJJ86274.1"/>
    </source>
</evidence>